<gene>
    <name evidence="1" type="ORF">CD32_01260</name>
</gene>
<dbReference type="Proteomes" id="UP000030437">
    <property type="component" value="Unassembled WGS sequence"/>
</dbReference>
<dbReference type="RefSeq" id="WP_036150371.1">
    <property type="nucleotide sequence ID" value="NZ_AVCX01000026.1"/>
</dbReference>
<evidence type="ECO:0000313" key="2">
    <source>
        <dbReference type="Proteomes" id="UP000030437"/>
    </source>
</evidence>
<protein>
    <recommendedName>
        <fullName evidence="3">Termination factor Rho</fullName>
    </recommendedName>
</protein>
<organism evidence="1 2">
    <name type="scientific">Lysinibacillus odysseyi 34hs-1 = NBRC 100172</name>
    <dbReference type="NCBI Taxonomy" id="1220589"/>
    <lineage>
        <taxon>Bacteria</taxon>
        <taxon>Bacillati</taxon>
        <taxon>Bacillota</taxon>
        <taxon>Bacilli</taxon>
        <taxon>Bacillales</taxon>
        <taxon>Bacillaceae</taxon>
        <taxon>Lysinibacillus</taxon>
    </lineage>
</organism>
<evidence type="ECO:0000313" key="1">
    <source>
        <dbReference type="EMBL" id="KGR88720.1"/>
    </source>
</evidence>
<accession>A0A0A3IZ65</accession>
<sequence length="64" mass="7460">MAVEYKVVRRFKETKHDGHVYEVGDSYPKEGSKATKARLEELSTKKNKYEQIFIEEVAAPKDKE</sequence>
<dbReference type="STRING" id="1220589.CD32_01260"/>
<dbReference type="eggNOG" id="ENOG5033GYJ">
    <property type="taxonomic scope" value="Bacteria"/>
</dbReference>
<reference evidence="1 2" key="1">
    <citation type="submission" date="2014-02" db="EMBL/GenBank/DDBJ databases">
        <title>Draft genome sequence of Lysinibacillus odysseyi NBRC 100172.</title>
        <authorList>
            <person name="Zhang F."/>
            <person name="Wang G."/>
            <person name="Zhang L."/>
        </authorList>
    </citation>
    <scope>NUCLEOTIDE SEQUENCE [LARGE SCALE GENOMIC DNA]</scope>
    <source>
        <strain evidence="1 2">NBRC 100172</strain>
    </source>
</reference>
<evidence type="ECO:0008006" key="3">
    <source>
        <dbReference type="Google" id="ProtNLM"/>
    </source>
</evidence>
<dbReference type="OrthoDB" id="2938623at2"/>
<name>A0A0A3IZ65_9BACI</name>
<dbReference type="AlphaFoldDB" id="A0A0A3IZ65"/>
<proteinExistence type="predicted"/>
<keyword evidence="2" id="KW-1185">Reference proteome</keyword>
<dbReference type="EMBL" id="JPVP01000037">
    <property type="protein sequence ID" value="KGR88720.1"/>
    <property type="molecule type" value="Genomic_DNA"/>
</dbReference>
<comment type="caution">
    <text evidence="1">The sequence shown here is derived from an EMBL/GenBank/DDBJ whole genome shotgun (WGS) entry which is preliminary data.</text>
</comment>